<dbReference type="KEGG" id="fbr:FBFL15_0430"/>
<evidence type="ECO:0000313" key="2">
    <source>
        <dbReference type="EMBL" id="CCB68555.1"/>
    </source>
</evidence>
<evidence type="ECO:0000313" key="3">
    <source>
        <dbReference type="Proteomes" id="UP000009186"/>
    </source>
</evidence>
<reference evidence="2 3" key="1">
    <citation type="journal article" date="2011" name="Appl. Environ. Microbiol.">
        <title>Complete genome sequence of the fish pathogen Flavobacterium branchiophilum.</title>
        <authorList>
            <consortium name="1:IP"/>
            <consortium name="Microbial Evolutionary Genomics,F-75015 Paris"/>
            <consortium name="France 2:CNRS"/>
            <consortium name="URA2171"/>
            <consortium name="F-75015 Paris,France 3:Unite de Virologie et Immunologie Mol."/>
            <consortium name="INRA,78352 Jouy en Josas Cedex"/>
            <consortium name="France. 4:Unite de Mathemathique"/>
            <consortium name="Informatique et Genome,INRA"/>
            <consortium name="78352 Jouy en Josas Cedex"/>
            <consortium name="France. 5:CEA/Genoscope"/>
            <consortium name="Evry"/>
            <consortium name="France"/>
            <person name="Touchon M."/>
            <person name="Barbier P."/>
            <person name="Bernardet J.F."/>
            <person name="Loux V."/>
            <person name="Vacherie B."/>
            <person name="Barbe V."/>
            <person name="Rocha E.P."/>
            <person name="Duchaud E."/>
        </authorList>
    </citation>
    <scope>NUCLEOTIDE SEQUENCE [LARGE SCALE GENOMIC DNA]</scope>
    <source>
        <strain evidence="2 3">FL-15</strain>
    </source>
</reference>
<proteinExistence type="predicted"/>
<dbReference type="EMBL" id="FQ859183">
    <property type="protein sequence ID" value="CCB68555.1"/>
    <property type="molecule type" value="Genomic_DNA"/>
</dbReference>
<evidence type="ECO:0000256" key="1">
    <source>
        <dbReference type="SAM" id="Phobius"/>
    </source>
</evidence>
<organism evidence="2 3">
    <name type="scientific">Flavobacterium branchiophilum (strain FL-15)</name>
    <dbReference type="NCBI Taxonomy" id="1034807"/>
    <lineage>
        <taxon>Bacteria</taxon>
        <taxon>Pseudomonadati</taxon>
        <taxon>Bacteroidota</taxon>
        <taxon>Flavobacteriia</taxon>
        <taxon>Flavobacteriales</taxon>
        <taxon>Flavobacteriaceae</taxon>
        <taxon>Flavobacterium</taxon>
    </lineage>
</organism>
<accession>G2Z549</accession>
<keyword evidence="1" id="KW-1133">Transmembrane helix</keyword>
<dbReference type="Proteomes" id="UP000009186">
    <property type="component" value="Chromosome"/>
</dbReference>
<dbReference type="eggNOG" id="ENOG5032RMZ">
    <property type="taxonomic scope" value="Bacteria"/>
</dbReference>
<name>G2Z549_FLABF</name>
<keyword evidence="3" id="KW-1185">Reference proteome</keyword>
<feature type="transmembrane region" description="Helical" evidence="1">
    <location>
        <begin position="17"/>
        <end position="35"/>
    </location>
</feature>
<feature type="transmembrane region" description="Helical" evidence="1">
    <location>
        <begin position="209"/>
        <end position="230"/>
    </location>
</feature>
<gene>
    <name evidence="2" type="ordered locus">FBFL15_0430</name>
</gene>
<keyword evidence="1" id="KW-0472">Membrane</keyword>
<dbReference type="AlphaFoldDB" id="G2Z549"/>
<keyword evidence="1" id="KW-0812">Transmembrane</keyword>
<dbReference type="RefSeq" id="WP_014083035.1">
    <property type="nucleotide sequence ID" value="NC_016001.1"/>
</dbReference>
<dbReference type="HOGENOM" id="CLU_061788_0_0_10"/>
<protein>
    <submittedName>
        <fullName evidence="2">Uncharacterized protein</fullName>
    </submittedName>
</protein>
<sequence length="383" mass="45068">MKENYFKNLLESYTSKTVITLLGIIGTIITIYAFLQEKNVDLKYEIIANTNVLDFNADISKLEVTYDSTNLKQTKENLRIYTIKIINNGSQNLLKEFYDDNEPLGIKINSGKIIEKPQVIETSNEYLKRNIKFINLKENQVSFSKVILETNEYFTIKILVLHNKNRIPKLISLGKIAGQKNIEVLNSISAKDENNFFKKTYYGNLWVQLLRLISYFIIGILIILIVAIIATKIEDSRDEKRKIKLIKDFKDLKNYSYSRMDDAIFDRYQKDDSYAFNNITKLIENENELNDIYLKLSELLKDDDYINNREKIDDYKLQKHLDINSWSTITEMLNDGIIFKENDKLRINQAMKGTLTKFSDFLNEKKEFKKRGNYRSYKSEIEE</sequence>